<evidence type="ECO:0000313" key="9">
    <source>
        <dbReference type="EMBL" id="QQR92494.1"/>
    </source>
</evidence>
<keyword evidence="4 9" id="KW-0032">Aminotransferase</keyword>
<dbReference type="EMBL" id="CP064981">
    <property type="protein sequence ID" value="QQR92494.1"/>
    <property type="molecule type" value="Genomic_DNA"/>
</dbReference>
<dbReference type="Pfam" id="PF00155">
    <property type="entry name" value="Aminotran_1_2"/>
    <property type="match status" value="1"/>
</dbReference>
<dbReference type="GO" id="GO:0006520">
    <property type="term" value="P:amino acid metabolic process"/>
    <property type="evidence" value="ECO:0007669"/>
    <property type="project" value="InterPro"/>
</dbReference>
<protein>
    <submittedName>
        <fullName evidence="9">Pyridoxal phosphate-dependent aminotransferase</fullName>
    </submittedName>
</protein>
<evidence type="ECO:0000256" key="6">
    <source>
        <dbReference type="ARBA" id="ARBA00022898"/>
    </source>
</evidence>
<feature type="domain" description="Aminotransferase class I/classII large" evidence="8">
    <location>
        <begin position="43"/>
        <end position="394"/>
    </location>
</feature>
<keyword evidence="5 9" id="KW-0808">Transferase</keyword>
<accession>A0A7T9I109</accession>
<comment type="similarity">
    <text evidence="2">Belongs to the class-I pyridoxal-phosphate-dependent aminotransferase family.</text>
</comment>
<dbReference type="InterPro" id="IPR004839">
    <property type="entry name" value="Aminotransferase_I/II_large"/>
</dbReference>
<evidence type="ECO:0000259" key="8">
    <source>
        <dbReference type="Pfam" id="PF00155"/>
    </source>
</evidence>
<dbReference type="InterPro" id="IPR001917">
    <property type="entry name" value="Aminotrans_II_pyridoxalP_BS"/>
</dbReference>
<dbReference type="Gene3D" id="3.40.640.10">
    <property type="entry name" value="Type I PLP-dependent aspartate aminotransferase-like (Major domain)"/>
    <property type="match status" value="1"/>
</dbReference>
<sequence>MQPTKKNKNVSTARWKHILSERVQQLPASEFDQIMRISKENKNVISLGPGEPDFDAPKPVIDYTAKMLEAGKTHYSSTSGLAELKEAIAKKLSKDNRVHVEDPQTEICVTAGSTEGLILGLMTIVDPGEEVFVPNPGFLAYTPMVDLVTGFAIQLPLVDTDGFQLHPEMIEEKCTEKTRALILNTPSNPTGTVLKKKVLEEIADVIVEKDLIVLSDEAYEKFVFGKEKHVSFASLNGMHEHTLTLQTMSKSYAMPGYRIGYIAGHHELIQEINRIHIYTSLAPSTANQYGALKALQLPTSYVEKMRNSYAKRRELMLKLIHQTQSLHLAKEPEGAFYMFPRITEGKTSQQYAHDVLNRAQVLVVPGNEFGNKGQGFVRMSYATQKEKIQEAFERMWEKGF</sequence>
<evidence type="ECO:0000256" key="7">
    <source>
        <dbReference type="RuleBase" id="RU003693"/>
    </source>
</evidence>
<dbReference type="InterPro" id="IPR015421">
    <property type="entry name" value="PyrdxlP-dep_Trfase_major"/>
</dbReference>
<keyword evidence="6 7" id="KW-0663">Pyridoxal phosphate</keyword>
<dbReference type="PANTHER" id="PTHR46383:SF3">
    <property type="entry name" value="ASPARTATE AMINOTRANSFERASE-RELATED"/>
    <property type="match status" value="1"/>
</dbReference>
<evidence type="ECO:0000256" key="2">
    <source>
        <dbReference type="ARBA" id="ARBA00007441"/>
    </source>
</evidence>
<dbReference type="InterPro" id="IPR015422">
    <property type="entry name" value="PyrdxlP-dep_Trfase_small"/>
</dbReference>
<dbReference type="AlphaFoldDB" id="A0A7T9I109"/>
<dbReference type="GO" id="GO:0030170">
    <property type="term" value="F:pyridoxal phosphate binding"/>
    <property type="evidence" value="ECO:0007669"/>
    <property type="project" value="InterPro"/>
</dbReference>
<dbReference type="Proteomes" id="UP000596004">
    <property type="component" value="Chromosome"/>
</dbReference>
<proteinExistence type="inferred from homology"/>
<dbReference type="Gene3D" id="3.90.1150.10">
    <property type="entry name" value="Aspartate Aminotransferase, domain 1"/>
    <property type="match status" value="1"/>
</dbReference>
<dbReference type="PANTHER" id="PTHR46383">
    <property type="entry name" value="ASPARTATE AMINOTRANSFERASE"/>
    <property type="match status" value="1"/>
</dbReference>
<dbReference type="FunFam" id="3.40.640.10:FF:000033">
    <property type="entry name" value="Aspartate aminotransferase"/>
    <property type="match status" value="1"/>
</dbReference>
<dbReference type="InterPro" id="IPR015424">
    <property type="entry name" value="PyrdxlP-dep_Trfase"/>
</dbReference>
<evidence type="ECO:0000256" key="3">
    <source>
        <dbReference type="ARBA" id="ARBA00011738"/>
    </source>
</evidence>
<reference evidence="9" key="1">
    <citation type="submission" date="2020-11" db="EMBL/GenBank/DDBJ databases">
        <title>Connecting structure to function with the recovery of over 1000 high-quality activated sludge metagenome-assembled genomes encoding full-length rRNA genes using long-read sequencing.</title>
        <authorList>
            <person name="Singleton C.M."/>
            <person name="Petriglieri F."/>
            <person name="Kristensen J.M."/>
            <person name="Kirkegaard R.H."/>
            <person name="Michaelsen T.Y."/>
            <person name="Andersen M.H."/>
            <person name="Karst S.M."/>
            <person name="Dueholm M.S."/>
            <person name="Nielsen P.H."/>
            <person name="Albertsen M."/>
        </authorList>
    </citation>
    <scope>NUCLEOTIDE SEQUENCE</scope>
    <source>
        <strain evidence="9">Fred_18-Q3-R57-64_BAT3C.431</strain>
    </source>
</reference>
<evidence type="ECO:0000256" key="5">
    <source>
        <dbReference type="ARBA" id="ARBA00022679"/>
    </source>
</evidence>
<dbReference type="InterPro" id="IPR050596">
    <property type="entry name" value="AspAT/PAT-like"/>
</dbReference>
<comment type="similarity">
    <text evidence="7">Belongs to the class-II pyridoxal-phosphate-dependent aminotransferase family.</text>
</comment>
<name>A0A7T9I109_9ARCH</name>
<comment type="cofactor">
    <cofactor evidence="1 7">
        <name>pyridoxal 5'-phosphate</name>
        <dbReference type="ChEBI" id="CHEBI:597326"/>
    </cofactor>
</comment>
<dbReference type="CDD" id="cd00609">
    <property type="entry name" value="AAT_like"/>
    <property type="match status" value="1"/>
</dbReference>
<gene>
    <name evidence="9" type="ORF">IPJ89_05100</name>
</gene>
<comment type="subunit">
    <text evidence="3">Homodimer.</text>
</comment>
<dbReference type="GO" id="GO:0008483">
    <property type="term" value="F:transaminase activity"/>
    <property type="evidence" value="ECO:0007669"/>
    <property type="project" value="UniProtKB-KW"/>
</dbReference>
<evidence type="ECO:0000256" key="4">
    <source>
        <dbReference type="ARBA" id="ARBA00022576"/>
    </source>
</evidence>
<dbReference type="PROSITE" id="PS00599">
    <property type="entry name" value="AA_TRANSFER_CLASS_2"/>
    <property type="match status" value="1"/>
</dbReference>
<evidence type="ECO:0000256" key="1">
    <source>
        <dbReference type="ARBA" id="ARBA00001933"/>
    </source>
</evidence>
<dbReference type="SUPFAM" id="SSF53383">
    <property type="entry name" value="PLP-dependent transferases"/>
    <property type="match status" value="1"/>
</dbReference>
<organism evidence="9">
    <name type="scientific">Candidatus Iainarchaeum sp</name>
    <dbReference type="NCBI Taxonomy" id="3101447"/>
    <lineage>
        <taxon>Archaea</taxon>
        <taxon>Candidatus Iainarchaeota</taxon>
        <taxon>Candidatus Iainarchaeia</taxon>
        <taxon>Candidatus Iainarchaeales</taxon>
        <taxon>Candidatus Iainarchaeaceae</taxon>
        <taxon>Candidatus Iainarchaeum</taxon>
    </lineage>
</organism>